<dbReference type="PROSITE" id="PS51253">
    <property type="entry name" value="HTH_CENPB"/>
    <property type="match status" value="1"/>
</dbReference>
<sequence>MGRRALSKNQIAIKQRRHNEERLKSAVAAYQQDQLKPANIKKRSLRQLAGQFKVNHVTLSRAVKPGNRTIQEFNALKRLLTPVQERVLVDFILESADRAMAVSPDEVRKMVQELVNEKAKEAGEEAEVVGKNWATRFLDEHADELQIHWGKHLESIRAKSLNPEALKYWFNSVVKPYYVDMGIRDEDSYAGDETWGQYGLTIKRQVIGRRGAKIQHVQVDANREGATAWVVVCADGTVLNPLLVFKGQRINADWRENNVANASFTCSAKGYMTSEIMVSWLINDFDKQTKEKAAGRPRALFVDCHSTHYSRELLEAARARNIHILGYPPHCTHVLQGLDVVCFARLKDELARSVKLFEDEHNTGVSKNDFTHVFGRAFLKAFTPETVKMAFEKTGLSPYNPDAISYTQTKPSQATSIRGSFPLPTPASPVQTVLQALEDDPPTAFELDPATYELQQATPSSPISDHPPTPGPSTITLPIDASVSPSASRRLVVSAMASSSAARPLIDDTAITSDFPIPQFTYQPTESISCQSQLSTDSQELPDNIADAQALILQQQAEIQALQAAVLHKDTQIQKQNTELVFQHLYLKKLNRQLRGKEQKKLKKKEDNLLIDPRGGVLTNDAVYLKVVERDERRKEEARKKADRKTVQEQKKAQKEHLASLWADTQAKHQVAVKLWAQQCDRLRDRGVKTKDLPKKPKCPTKKSIQDSLETSDSEQSDSDMDVDSPSSDEGPDIGYSSDEE</sequence>
<evidence type="ECO:0000259" key="3">
    <source>
        <dbReference type="PROSITE" id="PS51253"/>
    </source>
</evidence>
<dbReference type="GO" id="GO:0005634">
    <property type="term" value="C:nucleus"/>
    <property type="evidence" value="ECO:0007669"/>
    <property type="project" value="TreeGrafter"/>
</dbReference>
<dbReference type="AlphaFoldDB" id="A0A9P3GSI1"/>
<gene>
    <name evidence="4" type="ORF">PsYK624_162990</name>
</gene>
<dbReference type="Proteomes" id="UP000703269">
    <property type="component" value="Unassembled WGS sequence"/>
</dbReference>
<dbReference type="InterPro" id="IPR050863">
    <property type="entry name" value="CenT-Element_Derived"/>
</dbReference>
<name>A0A9P3GSI1_9APHY</name>
<dbReference type="OrthoDB" id="2800589at2759"/>
<dbReference type="Pfam" id="PF03221">
    <property type="entry name" value="HTH_Tnp_Tc5"/>
    <property type="match status" value="1"/>
</dbReference>
<organism evidence="4 5">
    <name type="scientific">Phanerochaete sordida</name>
    <dbReference type="NCBI Taxonomy" id="48140"/>
    <lineage>
        <taxon>Eukaryota</taxon>
        <taxon>Fungi</taxon>
        <taxon>Dikarya</taxon>
        <taxon>Basidiomycota</taxon>
        <taxon>Agaricomycotina</taxon>
        <taxon>Agaricomycetes</taxon>
        <taxon>Polyporales</taxon>
        <taxon>Phanerochaetaceae</taxon>
        <taxon>Phanerochaete</taxon>
    </lineage>
</organism>
<feature type="region of interest" description="Disordered" evidence="2">
    <location>
        <begin position="457"/>
        <end position="480"/>
    </location>
</feature>
<keyword evidence="1" id="KW-0238">DNA-binding</keyword>
<feature type="compositionally biased region" description="Acidic residues" evidence="2">
    <location>
        <begin position="710"/>
        <end position="723"/>
    </location>
</feature>
<dbReference type="Gene3D" id="3.30.420.10">
    <property type="entry name" value="Ribonuclease H-like superfamily/Ribonuclease H"/>
    <property type="match status" value="1"/>
</dbReference>
<accession>A0A9P3GSI1</accession>
<dbReference type="PANTHER" id="PTHR19303:SF74">
    <property type="entry name" value="POGO TRANSPOSABLE ELEMENT WITH KRAB DOMAIN"/>
    <property type="match status" value="1"/>
</dbReference>
<feature type="domain" description="HTH CENPB-type" evidence="3">
    <location>
        <begin position="72"/>
        <end position="147"/>
    </location>
</feature>
<dbReference type="EMBL" id="BPQB01000129">
    <property type="protein sequence ID" value="GJF00022.1"/>
    <property type="molecule type" value="Genomic_DNA"/>
</dbReference>
<dbReference type="Pfam" id="PF03184">
    <property type="entry name" value="DDE_1"/>
    <property type="match status" value="1"/>
</dbReference>
<evidence type="ECO:0000313" key="4">
    <source>
        <dbReference type="EMBL" id="GJF00022.1"/>
    </source>
</evidence>
<dbReference type="GO" id="GO:0003677">
    <property type="term" value="F:DNA binding"/>
    <property type="evidence" value="ECO:0007669"/>
    <property type="project" value="UniProtKB-KW"/>
</dbReference>
<reference evidence="4 5" key="1">
    <citation type="submission" date="2021-08" db="EMBL/GenBank/DDBJ databases">
        <title>Draft Genome Sequence of Phanerochaete sordida strain YK-624.</title>
        <authorList>
            <person name="Mori T."/>
            <person name="Dohra H."/>
            <person name="Suzuki T."/>
            <person name="Kawagishi H."/>
            <person name="Hirai H."/>
        </authorList>
    </citation>
    <scope>NUCLEOTIDE SEQUENCE [LARGE SCALE GENOMIC DNA]</scope>
    <source>
        <strain evidence="4 5">YK-624</strain>
    </source>
</reference>
<evidence type="ECO:0000256" key="2">
    <source>
        <dbReference type="SAM" id="MobiDB-lite"/>
    </source>
</evidence>
<dbReference type="InterPro" id="IPR036397">
    <property type="entry name" value="RNaseH_sf"/>
</dbReference>
<dbReference type="PANTHER" id="PTHR19303">
    <property type="entry name" value="TRANSPOSON"/>
    <property type="match status" value="1"/>
</dbReference>
<feature type="region of interest" description="Disordered" evidence="2">
    <location>
        <begin position="686"/>
        <end position="741"/>
    </location>
</feature>
<protein>
    <submittedName>
        <fullName evidence="4">DDE-domain-containing protein</fullName>
    </submittedName>
</protein>
<evidence type="ECO:0000313" key="5">
    <source>
        <dbReference type="Proteomes" id="UP000703269"/>
    </source>
</evidence>
<keyword evidence="5" id="KW-1185">Reference proteome</keyword>
<comment type="caution">
    <text evidence="4">The sequence shown here is derived from an EMBL/GenBank/DDBJ whole genome shotgun (WGS) entry which is preliminary data.</text>
</comment>
<evidence type="ECO:0000256" key="1">
    <source>
        <dbReference type="ARBA" id="ARBA00023125"/>
    </source>
</evidence>
<dbReference type="InterPro" id="IPR006600">
    <property type="entry name" value="HTH_CenpB_DNA-bd_dom"/>
</dbReference>
<feature type="region of interest" description="Disordered" evidence="2">
    <location>
        <begin position="633"/>
        <end position="652"/>
    </location>
</feature>
<feature type="compositionally biased region" description="Basic and acidic residues" evidence="2">
    <location>
        <begin position="686"/>
        <end position="695"/>
    </location>
</feature>
<proteinExistence type="predicted"/>
<dbReference type="InterPro" id="IPR004875">
    <property type="entry name" value="DDE_SF_endonuclease_dom"/>
</dbReference>